<gene>
    <name evidence="1" type="ORF">E2B99_09775</name>
</gene>
<evidence type="ECO:0000313" key="1">
    <source>
        <dbReference type="EMBL" id="TEU25637.1"/>
    </source>
</evidence>
<dbReference type="EMBL" id="SNTY01000036">
    <property type="protein sequence ID" value="TEU25637.1"/>
    <property type="molecule type" value="Genomic_DNA"/>
</dbReference>
<dbReference type="Proteomes" id="UP000297834">
    <property type="component" value="Unassembled WGS sequence"/>
</dbReference>
<comment type="caution">
    <text evidence="1">The sequence shown here is derived from an EMBL/GenBank/DDBJ whole genome shotgun (WGS) entry which is preliminary data.</text>
</comment>
<name>A0A4Y7XCS1_9GAMM</name>
<reference evidence="1 2" key="1">
    <citation type="submission" date="2019-03" db="EMBL/GenBank/DDBJ databases">
        <title>Alkanindiges illinoisensis: a potential pathogenic isolated from ascites of a gastric cancer patient with abdominal metastasis.</title>
        <authorList>
            <person name="Hu X."/>
            <person name="Yang B."/>
            <person name="Yan X."/>
            <person name="Lin L."/>
            <person name="Zhao H."/>
            <person name="Zhou F."/>
            <person name="Su B."/>
            <person name="Chen J."/>
            <person name="Rui Y."/>
            <person name="Wang Q."/>
            <person name="Zheng L."/>
        </authorList>
    </citation>
    <scope>NUCLEOTIDE SEQUENCE [LARGE SCALE GENOMIC DNA]</scope>
    <source>
        <strain evidence="1 2">NFYY 23406</strain>
    </source>
</reference>
<organism evidence="1 2">
    <name type="scientific">Alkanindiges illinoisensis</name>
    <dbReference type="NCBI Taxonomy" id="197183"/>
    <lineage>
        <taxon>Bacteria</taxon>
        <taxon>Pseudomonadati</taxon>
        <taxon>Pseudomonadota</taxon>
        <taxon>Gammaproteobacteria</taxon>
        <taxon>Moraxellales</taxon>
        <taxon>Moraxellaceae</taxon>
        <taxon>Alkanindiges</taxon>
    </lineage>
</organism>
<proteinExistence type="predicted"/>
<dbReference type="RefSeq" id="WP_134244786.1">
    <property type="nucleotide sequence ID" value="NZ_SNTY01000036.1"/>
</dbReference>
<evidence type="ECO:0008006" key="3">
    <source>
        <dbReference type="Google" id="ProtNLM"/>
    </source>
</evidence>
<evidence type="ECO:0000313" key="2">
    <source>
        <dbReference type="Proteomes" id="UP000297834"/>
    </source>
</evidence>
<keyword evidence="2" id="KW-1185">Reference proteome</keyword>
<accession>A0A4Y7XCS1</accession>
<dbReference type="AlphaFoldDB" id="A0A4Y7XCS1"/>
<protein>
    <recommendedName>
        <fullName evidence="3">DUF2345 domain-containing protein</fullName>
    </recommendedName>
</protein>
<dbReference type="OrthoDB" id="6694039at2"/>
<sequence>MNQSFAINSWSTATPVLSAGGSQIRISAKGIEVITGGKFEVKAGQHVFSSGQRVISDIPFLPSPSNGGYILEFDVRHKVDNGLLGSAATFSLIDSKGNVRSGDVPKDGIVRITSNDQEEKYTIIVHKTDAESTEQEA</sequence>